<dbReference type="InterPro" id="IPR042771">
    <property type="entry name" value="GTF3C6-like"/>
</dbReference>
<sequence>MGSDSEASGDEEEILVYVEFEGLDGNIFNEKQLQLDMIGIDTAHPIMQINGKFYEGAYEDVCGTYMFFTKNDNSVVDDPVFDVAPNFKYFAKTRKFLKMQRIFIKSRTEVLGDSEHNQCVPNLNTLKQAGIPFQYQKEAFSFWETMRNNRLKALHSYLEKQRVRQEKKSQGIMLESESDEDNPFAMYKHKEEFSNSTKPENIDINSERESSSCNNQVCPKFIHPKEINEKNSDIIKSDDDNRLIRSIKGYKVKASQRRKLTLSHNRKRIKLEAKQILLKKDNVSSSDTLENELSIPKVKSGECSEHNVTETFSSLEINETSSENDSEA</sequence>
<feature type="domain" description="Transcription factor TFIIIC triple barrel" evidence="2">
    <location>
        <begin position="11"/>
        <end position="105"/>
    </location>
</feature>
<feature type="region of interest" description="Disordered" evidence="1">
    <location>
        <begin position="284"/>
        <end position="328"/>
    </location>
</feature>
<dbReference type="Proteomes" id="UP001642520">
    <property type="component" value="Unassembled WGS sequence"/>
</dbReference>
<evidence type="ECO:0000259" key="2">
    <source>
        <dbReference type="Pfam" id="PF10419"/>
    </source>
</evidence>
<dbReference type="EMBL" id="CAXAJV020001296">
    <property type="protein sequence ID" value="CAL7948071.1"/>
    <property type="molecule type" value="Genomic_DNA"/>
</dbReference>
<gene>
    <name evidence="3" type="ORF">XYLVIOL_LOCUS8658</name>
</gene>
<name>A0ABP1P466_XYLVO</name>
<organism evidence="3 4">
    <name type="scientific">Xylocopa violacea</name>
    <name type="common">Violet carpenter bee</name>
    <name type="synonym">Apis violacea</name>
    <dbReference type="NCBI Taxonomy" id="135666"/>
    <lineage>
        <taxon>Eukaryota</taxon>
        <taxon>Metazoa</taxon>
        <taxon>Ecdysozoa</taxon>
        <taxon>Arthropoda</taxon>
        <taxon>Hexapoda</taxon>
        <taxon>Insecta</taxon>
        <taxon>Pterygota</taxon>
        <taxon>Neoptera</taxon>
        <taxon>Endopterygota</taxon>
        <taxon>Hymenoptera</taxon>
        <taxon>Apocrita</taxon>
        <taxon>Aculeata</taxon>
        <taxon>Apoidea</taxon>
        <taxon>Anthophila</taxon>
        <taxon>Apidae</taxon>
        <taxon>Xylocopa</taxon>
        <taxon>Xylocopa</taxon>
    </lineage>
</organism>
<evidence type="ECO:0000313" key="3">
    <source>
        <dbReference type="EMBL" id="CAL7948071.1"/>
    </source>
</evidence>
<feature type="compositionally biased region" description="Basic and acidic residues" evidence="1">
    <location>
        <begin position="299"/>
        <end position="308"/>
    </location>
</feature>
<protein>
    <recommendedName>
        <fullName evidence="2">Transcription factor TFIIIC triple barrel domain-containing protein</fullName>
    </recommendedName>
</protein>
<keyword evidence="4" id="KW-1185">Reference proteome</keyword>
<dbReference type="PANTHER" id="PTHR21860">
    <property type="entry name" value="TRANSCRIPTION INITIATION FACTOR IIIC TFIIIC , POLYPEPTIDE 6-RELATED"/>
    <property type="match status" value="1"/>
</dbReference>
<reference evidence="3 4" key="1">
    <citation type="submission" date="2024-08" db="EMBL/GenBank/DDBJ databases">
        <authorList>
            <person name="Will J Nash"/>
            <person name="Angela Man"/>
            <person name="Seanna McTaggart"/>
            <person name="Kendall Baker"/>
            <person name="Tom Barker"/>
            <person name="Leah Catchpole"/>
            <person name="Alex Durrant"/>
            <person name="Karim Gharbi"/>
            <person name="Naomi Irish"/>
            <person name="Gemy Kaithakottil"/>
            <person name="Debby Ku"/>
            <person name="Aaliyah Providence"/>
            <person name="Felix Shaw"/>
            <person name="David Swarbreck"/>
            <person name="Chris Watkins"/>
            <person name="Ann M. McCartney"/>
            <person name="Giulio Formenti"/>
            <person name="Alice Mouton"/>
            <person name="Noel Vella"/>
            <person name="Bjorn M von Reumont"/>
            <person name="Adriana Vella"/>
            <person name="Wilfried Haerty"/>
        </authorList>
    </citation>
    <scope>NUCLEOTIDE SEQUENCE [LARGE SCALE GENOMIC DNA]</scope>
</reference>
<proteinExistence type="predicted"/>
<accession>A0ABP1P466</accession>
<comment type="caution">
    <text evidence="3">The sequence shown here is derived from an EMBL/GenBank/DDBJ whole genome shotgun (WGS) entry which is preliminary data.</text>
</comment>
<dbReference type="InterPro" id="IPR019481">
    <property type="entry name" value="TFIIIC_triple_barrel"/>
</dbReference>
<dbReference type="PANTHER" id="PTHR21860:SF2">
    <property type="entry name" value="GENERAL TRANSCRIPTION FACTOR 3C POLYPEPTIDE 6"/>
    <property type="match status" value="1"/>
</dbReference>
<dbReference type="Pfam" id="PF10419">
    <property type="entry name" value="TFIIIC_sub6"/>
    <property type="match status" value="1"/>
</dbReference>
<evidence type="ECO:0000256" key="1">
    <source>
        <dbReference type="SAM" id="MobiDB-lite"/>
    </source>
</evidence>
<evidence type="ECO:0000313" key="4">
    <source>
        <dbReference type="Proteomes" id="UP001642520"/>
    </source>
</evidence>
<feature type="compositionally biased region" description="Polar residues" evidence="1">
    <location>
        <begin position="309"/>
        <end position="321"/>
    </location>
</feature>
<dbReference type="Gene3D" id="2.60.40.4370">
    <property type="match status" value="1"/>
</dbReference>